<reference evidence="2" key="1">
    <citation type="submission" date="2016-09" db="EMBL/GenBank/DDBJ databases">
        <authorList>
            <person name="Guldener U."/>
        </authorList>
    </citation>
    <scope>NUCLEOTIDE SEQUENCE [LARGE SCALE GENOMIC DNA]</scope>
    <source>
        <strain evidence="2">V64-1</strain>
    </source>
</reference>
<dbReference type="Proteomes" id="UP000219369">
    <property type="component" value="Unassembled WGS sequence"/>
</dbReference>
<proteinExistence type="predicted"/>
<evidence type="ECO:0000313" key="1">
    <source>
        <dbReference type="EMBL" id="SCO90556.1"/>
    </source>
</evidence>
<sequence>MSIFAIDRRTLMLPPLVQGQLIRDPVTRLRCQKRLQPQRTKVKNTNHPRFTRHFRRGTWISNSWQLGSLQALGFESCIRERERDTITEGKPATKWAETIERAQTTKQPPTSDTEETASIYDKLTDDVKLVSGTIDLLVCPIVR</sequence>
<evidence type="ECO:0000313" key="2">
    <source>
        <dbReference type="Proteomes" id="UP000219369"/>
    </source>
</evidence>
<accession>A0A2H3U515</accession>
<dbReference type="EMBL" id="FMJY01000009">
    <property type="protein sequence ID" value="SCO90556.1"/>
    <property type="molecule type" value="Genomic_DNA"/>
</dbReference>
<protein>
    <submittedName>
        <fullName evidence="1">Uncharacterized protein</fullName>
    </submittedName>
</protein>
<dbReference type="AlphaFoldDB" id="A0A2H3U515"/>
<gene>
    <name evidence="1" type="ORF">FRV6_14684</name>
</gene>
<name>A0A2H3U515_FUSOX</name>
<organism evidence="1 2">
    <name type="scientific">Fusarium oxysporum</name>
    <name type="common">Fusarium vascular wilt</name>
    <dbReference type="NCBI Taxonomy" id="5507"/>
    <lineage>
        <taxon>Eukaryota</taxon>
        <taxon>Fungi</taxon>
        <taxon>Dikarya</taxon>
        <taxon>Ascomycota</taxon>
        <taxon>Pezizomycotina</taxon>
        <taxon>Sordariomycetes</taxon>
        <taxon>Hypocreomycetidae</taxon>
        <taxon>Hypocreales</taxon>
        <taxon>Nectriaceae</taxon>
        <taxon>Fusarium</taxon>
        <taxon>Fusarium oxysporum species complex</taxon>
    </lineage>
</organism>